<dbReference type="OrthoDB" id="6427684at2759"/>
<dbReference type="Proteomes" id="UP000410492">
    <property type="component" value="Unassembled WGS sequence"/>
</dbReference>
<dbReference type="EMBL" id="CAACVG010009751">
    <property type="protein sequence ID" value="VEN54116.1"/>
    <property type="molecule type" value="Genomic_DNA"/>
</dbReference>
<keyword evidence="1 2" id="KW-0193">Cuticle</keyword>
<feature type="signal peptide" evidence="3">
    <location>
        <begin position="1"/>
        <end position="27"/>
    </location>
</feature>
<sequence length="124" mass="14620">MHISTTNMYCVEVFVTLLVVAVVSVHCQFDDHHHHHHHLEEYHDYRAPPHYHYDYAVHDDHHHDYHSQHEERKHHDVKGKYELLQPDGRKRIVEYVAGKHGADYKVRYEGHSHHGGIGSQGIEG</sequence>
<protein>
    <submittedName>
        <fullName evidence="4">Uncharacterized protein</fullName>
    </submittedName>
</protein>
<dbReference type="PROSITE" id="PS51155">
    <property type="entry name" value="CHIT_BIND_RR_2"/>
    <property type="match status" value="1"/>
</dbReference>
<organism evidence="4 5">
    <name type="scientific">Callosobruchus maculatus</name>
    <name type="common">Southern cowpea weevil</name>
    <name type="synonym">Pulse bruchid</name>
    <dbReference type="NCBI Taxonomy" id="64391"/>
    <lineage>
        <taxon>Eukaryota</taxon>
        <taxon>Metazoa</taxon>
        <taxon>Ecdysozoa</taxon>
        <taxon>Arthropoda</taxon>
        <taxon>Hexapoda</taxon>
        <taxon>Insecta</taxon>
        <taxon>Pterygota</taxon>
        <taxon>Neoptera</taxon>
        <taxon>Endopterygota</taxon>
        <taxon>Coleoptera</taxon>
        <taxon>Polyphaga</taxon>
        <taxon>Cucujiformia</taxon>
        <taxon>Chrysomeloidea</taxon>
        <taxon>Chrysomelidae</taxon>
        <taxon>Bruchinae</taxon>
        <taxon>Bruchini</taxon>
        <taxon>Callosobruchus</taxon>
    </lineage>
</organism>
<accession>A0A653D445</accession>
<keyword evidence="5" id="KW-1185">Reference proteome</keyword>
<dbReference type="GO" id="GO:0031012">
    <property type="term" value="C:extracellular matrix"/>
    <property type="evidence" value="ECO:0007669"/>
    <property type="project" value="TreeGrafter"/>
</dbReference>
<dbReference type="InterPro" id="IPR051217">
    <property type="entry name" value="Insect_Cuticle_Struc_Prot"/>
</dbReference>
<reference evidence="4 5" key="1">
    <citation type="submission" date="2019-01" db="EMBL/GenBank/DDBJ databases">
        <authorList>
            <person name="Sayadi A."/>
        </authorList>
    </citation>
    <scope>NUCLEOTIDE SEQUENCE [LARGE SCALE GENOMIC DNA]</scope>
</reference>
<keyword evidence="3" id="KW-0732">Signal</keyword>
<proteinExistence type="predicted"/>
<dbReference type="AlphaFoldDB" id="A0A653D445"/>
<evidence type="ECO:0000313" key="5">
    <source>
        <dbReference type="Proteomes" id="UP000410492"/>
    </source>
</evidence>
<evidence type="ECO:0000256" key="1">
    <source>
        <dbReference type="ARBA" id="ARBA00022460"/>
    </source>
</evidence>
<dbReference type="GO" id="GO:0005615">
    <property type="term" value="C:extracellular space"/>
    <property type="evidence" value="ECO:0007669"/>
    <property type="project" value="TreeGrafter"/>
</dbReference>
<dbReference type="PANTHER" id="PTHR12236:SF80">
    <property type="entry name" value="CUTICULAR PROTEIN 62BC, ISOFORM A"/>
    <property type="match status" value="1"/>
</dbReference>
<gene>
    <name evidence="4" type="ORF">CALMAC_LOCUS13686</name>
</gene>
<name>A0A653D445_CALMS</name>
<dbReference type="PANTHER" id="PTHR12236">
    <property type="entry name" value="STRUCTURAL CONTITUENT OF CUTICLE"/>
    <property type="match status" value="1"/>
</dbReference>
<evidence type="ECO:0000256" key="2">
    <source>
        <dbReference type="PROSITE-ProRule" id="PRU00497"/>
    </source>
</evidence>
<evidence type="ECO:0000256" key="3">
    <source>
        <dbReference type="SAM" id="SignalP"/>
    </source>
</evidence>
<feature type="chain" id="PRO_5024811731" evidence="3">
    <location>
        <begin position="28"/>
        <end position="124"/>
    </location>
</feature>
<dbReference type="GO" id="GO:0042302">
    <property type="term" value="F:structural constituent of cuticle"/>
    <property type="evidence" value="ECO:0007669"/>
    <property type="project" value="UniProtKB-UniRule"/>
</dbReference>
<dbReference type="InterPro" id="IPR000618">
    <property type="entry name" value="Insect_cuticle"/>
</dbReference>
<dbReference type="Pfam" id="PF00379">
    <property type="entry name" value="Chitin_bind_4"/>
    <property type="match status" value="1"/>
</dbReference>
<evidence type="ECO:0000313" key="4">
    <source>
        <dbReference type="EMBL" id="VEN54116.1"/>
    </source>
</evidence>
<dbReference type="PRINTS" id="PR00947">
    <property type="entry name" value="CUTICLE"/>
</dbReference>